<organism evidence="1">
    <name type="scientific">Tanacetum cinerariifolium</name>
    <name type="common">Dalmatian daisy</name>
    <name type="synonym">Chrysanthemum cinerariifolium</name>
    <dbReference type="NCBI Taxonomy" id="118510"/>
    <lineage>
        <taxon>Eukaryota</taxon>
        <taxon>Viridiplantae</taxon>
        <taxon>Streptophyta</taxon>
        <taxon>Embryophyta</taxon>
        <taxon>Tracheophyta</taxon>
        <taxon>Spermatophyta</taxon>
        <taxon>Magnoliopsida</taxon>
        <taxon>eudicotyledons</taxon>
        <taxon>Gunneridae</taxon>
        <taxon>Pentapetalae</taxon>
        <taxon>asterids</taxon>
        <taxon>campanulids</taxon>
        <taxon>Asterales</taxon>
        <taxon>Asteraceae</taxon>
        <taxon>Asteroideae</taxon>
        <taxon>Anthemideae</taxon>
        <taxon>Anthemidinae</taxon>
        <taxon>Tanacetum</taxon>
    </lineage>
</organism>
<name>A0A699XQ79_TANCI</name>
<evidence type="ECO:0000313" key="1">
    <source>
        <dbReference type="EMBL" id="GFD59071.1"/>
    </source>
</evidence>
<accession>A0A699XQ79</accession>
<feature type="non-terminal residue" evidence="1">
    <location>
        <position position="40"/>
    </location>
</feature>
<sequence length="40" mass="3886">MSVPAGAEAGEPPIELDRSAVAEVAGAMLVATLPALLPGL</sequence>
<dbReference type="EMBL" id="BKCJ011860702">
    <property type="protein sequence ID" value="GFD59071.1"/>
    <property type="molecule type" value="Genomic_DNA"/>
</dbReference>
<gene>
    <name evidence="1" type="ORF">Tci_931040</name>
</gene>
<dbReference type="AlphaFoldDB" id="A0A699XQ79"/>
<comment type="caution">
    <text evidence="1">The sequence shown here is derived from an EMBL/GenBank/DDBJ whole genome shotgun (WGS) entry which is preliminary data.</text>
</comment>
<reference evidence="1" key="1">
    <citation type="journal article" date="2019" name="Sci. Rep.">
        <title>Draft genome of Tanacetum cinerariifolium, the natural source of mosquito coil.</title>
        <authorList>
            <person name="Yamashiro T."/>
            <person name="Shiraishi A."/>
            <person name="Satake H."/>
            <person name="Nakayama K."/>
        </authorList>
    </citation>
    <scope>NUCLEOTIDE SEQUENCE</scope>
</reference>
<proteinExistence type="predicted"/>
<protein>
    <submittedName>
        <fullName evidence="1">Uncharacterized protein</fullName>
    </submittedName>
</protein>